<keyword evidence="7" id="KW-0676">Redox-active center</keyword>
<dbReference type="FunFam" id="3.40.30.10:FF:000026">
    <property type="entry name" value="Glutaredoxin 2"/>
    <property type="match status" value="1"/>
</dbReference>
<dbReference type="SUPFAM" id="SSF52833">
    <property type="entry name" value="Thioredoxin-like"/>
    <property type="match status" value="1"/>
</dbReference>
<evidence type="ECO:0000256" key="8">
    <source>
        <dbReference type="ARBA" id="ARBA00037470"/>
    </source>
</evidence>
<proteinExistence type="inferred from homology"/>
<organism evidence="13 14">
    <name type="scientific">Nezara viridula</name>
    <name type="common">Southern green stink bug</name>
    <name type="synonym">Cimex viridulus</name>
    <dbReference type="NCBI Taxonomy" id="85310"/>
    <lineage>
        <taxon>Eukaryota</taxon>
        <taxon>Metazoa</taxon>
        <taxon>Ecdysozoa</taxon>
        <taxon>Arthropoda</taxon>
        <taxon>Hexapoda</taxon>
        <taxon>Insecta</taxon>
        <taxon>Pterygota</taxon>
        <taxon>Neoptera</taxon>
        <taxon>Paraneoptera</taxon>
        <taxon>Hemiptera</taxon>
        <taxon>Heteroptera</taxon>
        <taxon>Panheteroptera</taxon>
        <taxon>Pentatomomorpha</taxon>
        <taxon>Pentatomoidea</taxon>
        <taxon>Pentatomidae</taxon>
        <taxon>Pentatominae</taxon>
        <taxon>Nezara</taxon>
    </lineage>
</organism>
<dbReference type="PROSITE" id="PS00195">
    <property type="entry name" value="GLUTAREDOXIN_1"/>
    <property type="match status" value="1"/>
</dbReference>
<evidence type="ECO:0000256" key="9">
    <source>
        <dbReference type="ARBA" id="ARBA00038558"/>
    </source>
</evidence>
<dbReference type="OrthoDB" id="418495at2759"/>
<comment type="function">
    <text evidence="8">Glutathione-dependent oxidoreductase that facilitates the maintenance of mitochondrial redox homeostasis upon induction of apoptosis by oxidative stress. Involved in response to hydrogen peroxide and regulation of apoptosis caused by oxidative stress. Acts as a very efficient catalyst of monothiol reactions because of its high affinity for protein glutathione-mixed disulfides. Can receive electrons not only from glutathione (GSH), but also from thioredoxin reductase supporting both monothiol and dithiol reactions. Efficiently catalyzes both glutathionylation and deglutathionylation of mitochondrial complex I, which in turn regulates the superoxide production by the complex. Overexpression decreases the susceptibility to apoptosis and prevents loss of cardiolipin and cytochrome c release.</text>
</comment>
<feature type="domain" description="Glutaredoxin" evidence="12">
    <location>
        <begin position="89"/>
        <end position="151"/>
    </location>
</feature>
<evidence type="ECO:0000256" key="10">
    <source>
        <dbReference type="ARBA" id="ARBA00039819"/>
    </source>
</evidence>
<dbReference type="PRINTS" id="PR00160">
    <property type="entry name" value="GLUTAREDOXIN"/>
</dbReference>
<dbReference type="PANTHER" id="PTHR45694:SF5">
    <property type="entry name" value="GLUTAREDOXIN 2"/>
    <property type="match status" value="1"/>
</dbReference>
<accession>A0A9P0HP51</accession>
<dbReference type="InterPro" id="IPR011899">
    <property type="entry name" value="Glutaredoxin_euk/vir"/>
</dbReference>
<dbReference type="Proteomes" id="UP001152798">
    <property type="component" value="Chromosome 6"/>
</dbReference>
<keyword evidence="6" id="KW-0318">Glutathionylation</keyword>
<comment type="similarity">
    <text evidence="2">Belongs to the glutaredoxin family.</text>
</comment>
<dbReference type="GO" id="GO:0034599">
    <property type="term" value="P:cellular response to oxidative stress"/>
    <property type="evidence" value="ECO:0007669"/>
    <property type="project" value="TreeGrafter"/>
</dbReference>
<dbReference type="CDD" id="cd03419">
    <property type="entry name" value="GRX_GRXh_1_2_like"/>
    <property type="match status" value="1"/>
</dbReference>
<keyword evidence="11" id="KW-1133">Transmembrane helix</keyword>
<comment type="function">
    <text evidence="1">Has a glutathione-disulfide oxidoreductase activity in the presence of NADPH and glutathione reductase. Reduces low molecular weight disulfides and proteins.</text>
</comment>
<evidence type="ECO:0000256" key="7">
    <source>
        <dbReference type="ARBA" id="ARBA00023284"/>
    </source>
</evidence>
<evidence type="ECO:0000256" key="1">
    <source>
        <dbReference type="ARBA" id="ARBA00002549"/>
    </source>
</evidence>
<dbReference type="Pfam" id="PF00462">
    <property type="entry name" value="Glutaredoxin"/>
    <property type="match status" value="1"/>
</dbReference>
<evidence type="ECO:0000256" key="4">
    <source>
        <dbReference type="ARBA" id="ARBA00022982"/>
    </source>
</evidence>
<evidence type="ECO:0000256" key="11">
    <source>
        <dbReference type="SAM" id="Phobius"/>
    </source>
</evidence>
<evidence type="ECO:0000256" key="2">
    <source>
        <dbReference type="ARBA" id="ARBA00007787"/>
    </source>
</evidence>
<dbReference type="InterPro" id="IPR002109">
    <property type="entry name" value="Glutaredoxin"/>
</dbReference>
<dbReference type="NCBIfam" id="TIGR02180">
    <property type="entry name" value="GRX_euk"/>
    <property type="match status" value="1"/>
</dbReference>
<dbReference type="InterPro" id="IPR014025">
    <property type="entry name" value="Glutaredoxin_subgr"/>
</dbReference>
<dbReference type="EMBL" id="OV725082">
    <property type="protein sequence ID" value="CAH1405646.1"/>
    <property type="molecule type" value="Genomic_DNA"/>
</dbReference>
<keyword evidence="11" id="KW-0812">Transmembrane</keyword>
<keyword evidence="14" id="KW-1185">Reference proteome</keyword>
<feature type="transmembrane region" description="Helical" evidence="11">
    <location>
        <begin position="26"/>
        <end position="48"/>
    </location>
</feature>
<reference evidence="13" key="1">
    <citation type="submission" date="2022-01" db="EMBL/GenBank/DDBJ databases">
        <authorList>
            <person name="King R."/>
        </authorList>
    </citation>
    <scope>NUCLEOTIDE SEQUENCE</scope>
</reference>
<dbReference type="InterPro" id="IPR036249">
    <property type="entry name" value="Thioredoxin-like_sf"/>
</dbReference>
<sequence length="177" mass="19239">MSVQLSSGDWHDSTSSSKINSHSLRVCWTHIFVLLFIFCIFNAGMGGVSSAVSPNVRNTLPIIGPSTRTFNMSGETAKFVKEAINKDSVVIFSKTYCPYCKMAKEVFEKLQHAFTAIELDKRDDGDTIQDVLGEITGARTVPRVFVNGEFVGGGSDVKALYEAGKLERMLVSSGASS</sequence>
<dbReference type="PANTHER" id="PTHR45694">
    <property type="entry name" value="GLUTAREDOXIN 2"/>
    <property type="match status" value="1"/>
</dbReference>
<evidence type="ECO:0000256" key="6">
    <source>
        <dbReference type="ARBA" id="ARBA00023206"/>
    </source>
</evidence>
<dbReference type="PROSITE" id="PS51354">
    <property type="entry name" value="GLUTAREDOXIN_2"/>
    <property type="match status" value="1"/>
</dbReference>
<dbReference type="InterPro" id="IPR011767">
    <property type="entry name" value="GLR_AS"/>
</dbReference>
<evidence type="ECO:0000256" key="5">
    <source>
        <dbReference type="ARBA" id="ARBA00023157"/>
    </source>
</evidence>
<protein>
    <recommendedName>
        <fullName evidence="10">Glutaredoxin-2, mitochondrial</fullName>
    </recommendedName>
</protein>
<keyword evidence="11" id="KW-0472">Membrane</keyword>
<evidence type="ECO:0000313" key="13">
    <source>
        <dbReference type="EMBL" id="CAH1405646.1"/>
    </source>
</evidence>
<evidence type="ECO:0000313" key="14">
    <source>
        <dbReference type="Proteomes" id="UP001152798"/>
    </source>
</evidence>
<dbReference type="GO" id="GO:0005737">
    <property type="term" value="C:cytoplasm"/>
    <property type="evidence" value="ECO:0007669"/>
    <property type="project" value="TreeGrafter"/>
</dbReference>
<keyword evidence="5" id="KW-1015">Disulfide bond</keyword>
<name>A0A9P0HP51_NEZVI</name>
<evidence type="ECO:0000256" key="3">
    <source>
        <dbReference type="ARBA" id="ARBA00022448"/>
    </source>
</evidence>
<evidence type="ECO:0000259" key="12">
    <source>
        <dbReference type="Pfam" id="PF00462"/>
    </source>
</evidence>
<keyword evidence="4" id="KW-0249">Electron transport</keyword>
<dbReference type="Gene3D" id="3.40.30.10">
    <property type="entry name" value="Glutaredoxin"/>
    <property type="match status" value="1"/>
</dbReference>
<gene>
    <name evidence="13" type="ORF">NEZAVI_LOCUS13809</name>
</gene>
<dbReference type="GO" id="GO:0015038">
    <property type="term" value="F:glutathione disulfide oxidoreductase activity"/>
    <property type="evidence" value="ECO:0007669"/>
    <property type="project" value="TreeGrafter"/>
</dbReference>
<dbReference type="AlphaFoldDB" id="A0A9P0HP51"/>
<comment type="subunit">
    <text evidence="9">Monomer; active form. Homodimer; inactive form. The homodimer is probably linked by 1 2Fe-2S cluster.</text>
</comment>
<keyword evidence="3" id="KW-0813">Transport</keyword>